<evidence type="ECO:0000313" key="2">
    <source>
        <dbReference type="Proteomes" id="UP000318704"/>
    </source>
</evidence>
<dbReference type="Proteomes" id="UP000318704">
    <property type="component" value="Chromosome"/>
</dbReference>
<dbReference type="EMBL" id="CP037920">
    <property type="protein sequence ID" value="QDU00234.1"/>
    <property type="molecule type" value="Genomic_DNA"/>
</dbReference>
<dbReference type="KEGG" id="gaw:V144x_57470"/>
<dbReference type="AlphaFoldDB" id="A0A517W4R5"/>
<evidence type="ECO:0000313" key="1">
    <source>
        <dbReference type="EMBL" id="QDU00234.1"/>
    </source>
</evidence>
<protein>
    <submittedName>
        <fullName evidence="1">Uncharacterized protein</fullName>
    </submittedName>
</protein>
<organism evidence="1 2">
    <name type="scientific">Gimesia aquarii</name>
    <dbReference type="NCBI Taxonomy" id="2527964"/>
    <lineage>
        <taxon>Bacteria</taxon>
        <taxon>Pseudomonadati</taxon>
        <taxon>Planctomycetota</taxon>
        <taxon>Planctomycetia</taxon>
        <taxon>Planctomycetales</taxon>
        <taxon>Planctomycetaceae</taxon>
        <taxon>Gimesia</taxon>
    </lineage>
</organism>
<gene>
    <name evidence="1" type="ORF">V144x_57470</name>
</gene>
<proteinExistence type="predicted"/>
<reference evidence="1 2" key="1">
    <citation type="submission" date="2019-03" db="EMBL/GenBank/DDBJ databases">
        <title>Deep-cultivation of Planctomycetes and their phenomic and genomic characterization uncovers novel biology.</title>
        <authorList>
            <person name="Wiegand S."/>
            <person name="Jogler M."/>
            <person name="Boedeker C."/>
            <person name="Pinto D."/>
            <person name="Vollmers J."/>
            <person name="Rivas-Marin E."/>
            <person name="Kohn T."/>
            <person name="Peeters S.H."/>
            <person name="Heuer A."/>
            <person name="Rast P."/>
            <person name="Oberbeckmann S."/>
            <person name="Bunk B."/>
            <person name="Jeske O."/>
            <person name="Meyerdierks A."/>
            <person name="Storesund J.E."/>
            <person name="Kallscheuer N."/>
            <person name="Luecker S."/>
            <person name="Lage O.M."/>
            <person name="Pohl T."/>
            <person name="Merkel B.J."/>
            <person name="Hornburger P."/>
            <person name="Mueller R.-W."/>
            <person name="Bruemmer F."/>
            <person name="Labrenz M."/>
            <person name="Spormann A.M."/>
            <person name="Op den Camp H."/>
            <person name="Overmann J."/>
            <person name="Amann R."/>
            <person name="Jetten M.S.M."/>
            <person name="Mascher T."/>
            <person name="Medema M.H."/>
            <person name="Devos D.P."/>
            <person name="Kaster A.-K."/>
            <person name="Ovreas L."/>
            <person name="Rohde M."/>
            <person name="Galperin M.Y."/>
            <person name="Jogler C."/>
        </authorList>
    </citation>
    <scope>NUCLEOTIDE SEQUENCE [LARGE SCALE GENOMIC DNA]</scope>
    <source>
        <strain evidence="1 2">V144</strain>
    </source>
</reference>
<accession>A0A517W4R5</accession>
<name>A0A517W4R5_9PLAN</name>
<sequence length="335" mass="39389">MKNRFALLNCVICTFASTFLRTSSRSFHRKPLRNIVFSLTLVATIGNAEFALAVNEYDAFLSFVRLWVPELPPSKQKLSIQKQEEFKNVWTQVGLAGENCESAWENALQSDPLMRRALKAYDRFGELEIQYNDLRNQLRSEYGKKQFREMEAKRNSWLRTQENEWIDLEDHDMIRLAVWVLSYGGNQSWLYQKPFAQAAKEVMRNKEGPFLKFVRNAIRNKGHQLNTEEMLSQLLTNQYGALSEADKQEIYKRGVLWMRQQNRSKKEKTDLPDLMQQYLRVRAEAEYLFEIGETYLRMAPQPKVELAKQEFTNLLKKAHAIRPDLIDVLIEVHKN</sequence>
<dbReference type="RefSeq" id="WP_144990413.1">
    <property type="nucleotide sequence ID" value="NZ_CP037920.1"/>
</dbReference>